<gene>
    <name evidence="1" type="ORF">RaK2_00152</name>
</gene>
<dbReference type="GeneID" id="14012740"/>
<evidence type="ECO:0000313" key="2">
    <source>
        <dbReference type="Proteomes" id="UP000007524"/>
    </source>
</evidence>
<evidence type="ECO:0000313" key="1">
    <source>
        <dbReference type="EMBL" id="AFA44425.1"/>
    </source>
</evidence>
<sequence>MQDKKFYDRIIEDEQFFDKVIYDIEHFIENAPTVKARQLGYAVKQGLVEIKKIASYYSDAKK</sequence>
<name>H6X3V9_9CAUD</name>
<dbReference type="EMBL" id="JQ513383">
    <property type="protein sequence ID" value="AFA44425.1"/>
    <property type="molecule type" value="Genomic_DNA"/>
</dbReference>
<dbReference type="OrthoDB" id="27333at10239"/>
<organism evidence="1 2">
    <name type="scientific">Klebsiella phage vB_KleM_RaK2</name>
    <dbReference type="NCBI Taxonomy" id="1147094"/>
    <lineage>
        <taxon>Viruses</taxon>
        <taxon>Duplodnaviria</taxon>
        <taxon>Heunggongvirae</taxon>
        <taxon>Uroviricota</taxon>
        <taxon>Caudoviricetes</taxon>
        <taxon>Alcyoneusvirus</taxon>
        <taxon>Alcyoneusvirus RaK2</taxon>
    </lineage>
</organism>
<dbReference type="RefSeq" id="YP_007007307.1">
    <property type="nucleotide sequence ID" value="NC_019526.1"/>
</dbReference>
<proteinExistence type="predicted"/>
<dbReference type="KEGG" id="vg:14012740"/>
<accession>H6X3V9</accession>
<protein>
    <submittedName>
        <fullName evidence="1">Uncharacterized protein</fullName>
    </submittedName>
</protein>
<keyword evidence="2" id="KW-1185">Reference proteome</keyword>
<reference evidence="1 2" key="1">
    <citation type="journal article" date="2012" name="J. Virol.">
        <title>Genome of Klebsiella sp.-Infecting Bacteriophage vB_KleM_RaK2.</title>
        <authorList>
            <person name="Simoliunas E."/>
            <person name="Kaliniene L."/>
            <person name="Truncaite L."/>
            <person name="Klausa V."/>
            <person name="Zajanckauskaite A."/>
            <person name="Meskys R."/>
        </authorList>
    </citation>
    <scope>NUCLEOTIDE SEQUENCE [LARGE SCALE GENOMIC DNA]</scope>
</reference>
<dbReference type="Proteomes" id="UP000007524">
    <property type="component" value="Segment"/>
</dbReference>